<dbReference type="Pfam" id="PF00486">
    <property type="entry name" value="Trans_reg_C"/>
    <property type="match status" value="1"/>
</dbReference>
<dbReference type="PANTHER" id="PTHR35807:SF1">
    <property type="entry name" value="TRANSCRIPTIONAL REGULATOR REDD"/>
    <property type="match status" value="1"/>
</dbReference>
<evidence type="ECO:0000313" key="9">
    <source>
        <dbReference type="EMBL" id="QFZ21127.1"/>
    </source>
</evidence>
<dbReference type="SUPFAM" id="SSF52540">
    <property type="entry name" value="P-loop containing nucleoside triphosphate hydrolases"/>
    <property type="match status" value="1"/>
</dbReference>
<proteinExistence type="inferred from homology"/>
<evidence type="ECO:0000259" key="8">
    <source>
        <dbReference type="PROSITE" id="PS51755"/>
    </source>
</evidence>
<dbReference type="SUPFAM" id="SSF46894">
    <property type="entry name" value="C-terminal effector domain of the bipartite response regulators"/>
    <property type="match status" value="1"/>
</dbReference>
<keyword evidence="5" id="KW-0802">TPR repeat</keyword>
<dbReference type="OrthoDB" id="3646327at2"/>
<evidence type="ECO:0000256" key="5">
    <source>
        <dbReference type="PROSITE-ProRule" id="PRU00339"/>
    </source>
</evidence>
<dbReference type="InterPro" id="IPR016032">
    <property type="entry name" value="Sig_transdc_resp-reg_C-effctor"/>
</dbReference>
<dbReference type="SMART" id="SM00028">
    <property type="entry name" value="TPR"/>
    <property type="match status" value="6"/>
</dbReference>
<reference evidence="10" key="1">
    <citation type="journal article" date="2021" name="Curr. Microbiol.">
        <title>Complete genome of nocamycin-producing strain Saccharothrix syringae NRRL B-16468 reveals the biosynthetic potential for secondary metabolites.</title>
        <authorList>
            <person name="Mo X."/>
            <person name="Yang S."/>
        </authorList>
    </citation>
    <scope>NUCLEOTIDE SEQUENCE [LARGE SCALE GENOMIC DNA]</scope>
    <source>
        <strain evidence="10">ATCC 51364 / DSM 43886 / JCM 6844 / KCTC 9398 / NBRC 14523 / NRRL B-16468 / INA 2240</strain>
    </source>
</reference>
<dbReference type="InterPro" id="IPR051677">
    <property type="entry name" value="AfsR-DnrI-RedD_regulator"/>
</dbReference>
<dbReference type="KEGG" id="ssyi:EKG83_30410"/>
<evidence type="ECO:0000256" key="3">
    <source>
        <dbReference type="ARBA" id="ARBA00023125"/>
    </source>
</evidence>
<keyword evidence="4" id="KW-0804">Transcription</keyword>
<dbReference type="RefSeq" id="WP_153278550.1">
    <property type="nucleotide sequence ID" value="NZ_CP034550.1"/>
</dbReference>
<dbReference type="InterPro" id="IPR011990">
    <property type="entry name" value="TPR-like_helical_dom_sf"/>
</dbReference>
<evidence type="ECO:0000256" key="7">
    <source>
        <dbReference type="SAM" id="MobiDB-lite"/>
    </source>
</evidence>
<dbReference type="InterPro" id="IPR005158">
    <property type="entry name" value="BTAD"/>
</dbReference>
<gene>
    <name evidence="9" type="ORF">EKG83_30410</name>
</gene>
<dbReference type="InterPro" id="IPR027417">
    <property type="entry name" value="P-loop_NTPase"/>
</dbReference>
<dbReference type="Proteomes" id="UP000325787">
    <property type="component" value="Chromosome"/>
</dbReference>
<keyword evidence="10" id="KW-1185">Reference proteome</keyword>
<evidence type="ECO:0000256" key="2">
    <source>
        <dbReference type="ARBA" id="ARBA00023015"/>
    </source>
</evidence>
<dbReference type="SUPFAM" id="SSF48452">
    <property type="entry name" value="TPR-like"/>
    <property type="match status" value="3"/>
</dbReference>
<dbReference type="Pfam" id="PF13424">
    <property type="entry name" value="TPR_12"/>
    <property type="match status" value="2"/>
</dbReference>
<dbReference type="InterPro" id="IPR019734">
    <property type="entry name" value="TPR_rpt"/>
</dbReference>
<sequence length="1009" mass="106600">MRIGILGPVELGEEGRPVPVAGPQLRCVLAVLASEAGRAVPLPRLVEALWEVPPPAARGTVQVYASRLRKLLSGSGIALVSAGGGYRLDVDPADVDVHRFRDAVRRAREAPDVALRRQLLAGALAEWRGPAFADAAGGPLRDRVVVALAEERLAALEERLEADLELGRHHDVVGELAALAAEHPGRERLTAALMLALHRCGRRVEALEVYRRLRALLVERAGVEPGPRLRHLHQVILADDGTAAPAAREVPRQLPAPVRDLTARDGHLAALDGLLAASGGQPLVVALVGTPGVGKTALALGWAHRVAARFPDGQLHADLRGHGPDEPVAPEVVLGGFLRALGVHPGQVPETGAERSALCRSLLSGRRVLVVLDDARSAEQVRPLLPGTAGCAVVVTSRVELAGLATRDSAHLVTVGPLAADDGLALLRRVVGARVDAEPVAAARLVGLCAGLPLALRVVAHRALRRPSVPLAALADQLADRARRMDLLSPPDDPTAAVRGVFSWSYRALPPAAAALFRALAVLPGTDFGAGAAAAAADDPDVAGALEVLVAGHLVEETALDRYRLHDLLRAYAAELAGQSGPAGQTGPAESAGQTEPTGLSGPTRPTGPDERHAAAIRVLDWYLAHAEAAVALVETETDDLGGVFADRDAAAAWLAAERANLVAVVRFAAAVGAHEHAWRLPAALWRHWFTLGLVDDLTAAVEVGLASARTRRDPRAQGDLLNILGTAHYTAHRYDTALEVYEQALVLREALGDRVGTVRTLTNTAVVHYLAGRYRDAVEQGERVLARWRDLDDAFGEAMAHTALGGFHLRLGRADLALEHGRRALALFEKLGHRFGQAASVLNLGHVHRHADEPDRAAEHYRDALERFRELGDPRHEGEARCGLGAVERGRGRFDRAADHLDAAAALGAVVDDAALRCEVALETGLLRLAQGRPEPARAHFEQARRLGDPYQRACALHGLARAGCAAGGHGADAWRAAAGEFAALGVPDRVAPGCERCSAAVQRAVCT</sequence>
<feature type="DNA-binding region" description="OmpR/PhoB-type" evidence="6">
    <location>
        <begin position="1"/>
        <end position="90"/>
    </location>
</feature>
<keyword evidence="3 6" id="KW-0238">DNA-binding</keyword>
<accession>A0A5Q0H4E6</accession>
<dbReference type="Gene3D" id="1.10.10.10">
    <property type="entry name" value="Winged helix-like DNA-binding domain superfamily/Winged helix DNA-binding domain"/>
    <property type="match status" value="1"/>
</dbReference>
<feature type="repeat" description="TPR" evidence="5">
    <location>
        <begin position="719"/>
        <end position="752"/>
    </location>
</feature>
<dbReference type="Gene3D" id="1.25.40.10">
    <property type="entry name" value="Tetratricopeptide repeat domain"/>
    <property type="match status" value="3"/>
</dbReference>
<name>A0A5Q0H4E6_SACSY</name>
<evidence type="ECO:0000256" key="6">
    <source>
        <dbReference type="PROSITE-ProRule" id="PRU01091"/>
    </source>
</evidence>
<keyword evidence="2" id="KW-0805">Transcription regulation</keyword>
<dbReference type="InterPro" id="IPR001867">
    <property type="entry name" value="OmpR/PhoB-type_DNA-bd"/>
</dbReference>
<dbReference type="SMART" id="SM00862">
    <property type="entry name" value="Trans_reg_C"/>
    <property type="match status" value="1"/>
</dbReference>
<dbReference type="PANTHER" id="PTHR35807">
    <property type="entry name" value="TRANSCRIPTIONAL REGULATOR REDD-RELATED"/>
    <property type="match status" value="1"/>
</dbReference>
<dbReference type="GO" id="GO:0006355">
    <property type="term" value="P:regulation of DNA-templated transcription"/>
    <property type="evidence" value="ECO:0007669"/>
    <property type="project" value="InterPro"/>
</dbReference>
<evidence type="ECO:0000256" key="4">
    <source>
        <dbReference type="ARBA" id="ARBA00023163"/>
    </source>
</evidence>
<dbReference type="PRINTS" id="PR00364">
    <property type="entry name" value="DISEASERSIST"/>
</dbReference>
<feature type="region of interest" description="Disordered" evidence="7">
    <location>
        <begin position="579"/>
        <end position="610"/>
    </location>
</feature>
<dbReference type="EMBL" id="CP034550">
    <property type="protein sequence ID" value="QFZ21127.1"/>
    <property type="molecule type" value="Genomic_DNA"/>
</dbReference>
<dbReference type="Pfam" id="PF03704">
    <property type="entry name" value="BTAD"/>
    <property type="match status" value="1"/>
</dbReference>
<dbReference type="AlphaFoldDB" id="A0A5Q0H4E6"/>
<dbReference type="GO" id="GO:0003677">
    <property type="term" value="F:DNA binding"/>
    <property type="evidence" value="ECO:0007669"/>
    <property type="project" value="UniProtKB-UniRule"/>
</dbReference>
<dbReference type="CDD" id="cd15831">
    <property type="entry name" value="BTAD"/>
    <property type="match status" value="1"/>
</dbReference>
<dbReference type="GO" id="GO:0043531">
    <property type="term" value="F:ADP binding"/>
    <property type="evidence" value="ECO:0007669"/>
    <property type="project" value="InterPro"/>
</dbReference>
<feature type="domain" description="OmpR/PhoB-type" evidence="8">
    <location>
        <begin position="1"/>
        <end position="90"/>
    </location>
</feature>
<evidence type="ECO:0000313" key="10">
    <source>
        <dbReference type="Proteomes" id="UP000325787"/>
    </source>
</evidence>
<dbReference type="InterPro" id="IPR036388">
    <property type="entry name" value="WH-like_DNA-bd_sf"/>
</dbReference>
<dbReference type="SMART" id="SM01043">
    <property type="entry name" value="BTAD"/>
    <property type="match status" value="1"/>
</dbReference>
<dbReference type="GO" id="GO:0000160">
    <property type="term" value="P:phosphorelay signal transduction system"/>
    <property type="evidence" value="ECO:0007669"/>
    <property type="project" value="InterPro"/>
</dbReference>
<dbReference type="PROSITE" id="PS50005">
    <property type="entry name" value="TPR"/>
    <property type="match status" value="1"/>
</dbReference>
<protein>
    <submittedName>
        <fullName evidence="9">AfsR/SARP family transcriptional regulator</fullName>
    </submittedName>
</protein>
<organism evidence="9 10">
    <name type="scientific">Saccharothrix syringae</name>
    <name type="common">Nocardiopsis syringae</name>
    <dbReference type="NCBI Taxonomy" id="103733"/>
    <lineage>
        <taxon>Bacteria</taxon>
        <taxon>Bacillati</taxon>
        <taxon>Actinomycetota</taxon>
        <taxon>Actinomycetes</taxon>
        <taxon>Pseudonocardiales</taxon>
        <taxon>Pseudonocardiaceae</taxon>
        <taxon>Saccharothrix</taxon>
    </lineage>
</organism>
<dbReference type="PROSITE" id="PS51755">
    <property type="entry name" value="OMPR_PHOB"/>
    <property type="match status" value="1"/>
</dbReference>
<comment type="similarity">
    <text evidence="1">Belongs to the AfsR/DnrI/RedD regulatory family.</text>
</comment>
<evidence type="ECO:0000256" key="1">
    <source>
        <dbReference type="ARBA" id="ARBA00005820"/>
    </source>
</evidence>